<dbReference type="FunFam" id="3.50.20.20:FF:000002">
    <property type="entry name" value="Sex-regulated protein janus-B"/>
    <property type="match status" value="1"/>
</dbReference>
<reference evidence="8" key="1">
    <citation type="submission" date="2023-07" db="EMBL/GenBank/DDBJ databases">
        <authorList>
            <consortium name="CYATHOMIX"/>
        </authorList>
    </citation>
    <scope>NUCLEOTIDE SEQUENCE</scope>
    <source>
        <strain evidence="8">N/A</strain>
    </source>
</reference>
<dbReference type="Pfam" id="PF05005">
    <property type="entry name" value="Ocnus"/>
    <property type="match status" value="1"/>
</dbReference>
<dbReference type="GO" id="GO:0030154">
    <property type="term" value="P:cell differentiation"/>
    <property type="evidence" value="ECO:0007669"/>
    <property type="project" value="UniProtKB-KW"/>
</dbReference>
<evidence type="ECO:0000256" key="3">
    <source>
        <dbReference type="ARBA" id="ARBA00022782"/>
    </source>
</evidence>
<comment type="similarity">
    <text evidence="2">Belongs to the janus family.</text>
</comment>
<dbReference type="Gene3D" id="3.50.20.20">
    <property type="entry name" value="Janus/Ocnus"/>
    <property type="match status" value="1"/>
</dbReference>
<gene>
    <name evidence="8" type="ORF">CYNAS_LOCUS6026</name>
</gene>
<evidence type="ECO:0000256" key="5">
    <source>
        <dbReference type="ARBA" id="ARBA00068496"/>
    </source>
</evidence>
<keyword evidence="4" id="KW-0726">Sexual differentiation</keyword>
<evidence type="ECO:0000313" key="8">
    <source>
        <dbReference type="EMBL" id="CAJ0594043.1"/>
    </source>
</evidence>
<evidence type="ECO:0000256" key="7">
    <source>
        <dbReference type="PIRSR" id="PIRSR607702-2"/>
    </source>
</evidence>
<feature type="active site" description="Proton acceptor" evidence="6">
    <location>
        <position position="93"/>
    </location>
</feature>
<evidence type="ECO:0000256" key="2">
    <source>
        <dbReference type="ARBA" id="ARBA00010971"/>
    </source>
</evidence>
<name>A0AA36GL24_CYLNA</name>
<dbReference type="GO" id="GO:0005829">
    <property type="term" value="C:cytosol"/>
    <property type="evidence" value="ECO:0007669"/>
    <property type="project" value="TreeGrafter"/>
</dbReference>
<evidence type="ECO:0000256" key="6">
    <source>
        <dbReference type="PIRSR" id="PIRSR607702-1"/>
    </source>
</evidence>
<dbReference type="PANTHER" id="PTHR12258">
    <property type="entry name" value="JANUS-A/JANUS-B"/>
    <property type="match status" value="1"/>
</dbReference>
<dbReference type="GO" id="GO:0101006">
    <property type="term" value="F:protein histidine phosphatase activity"/>
    <property type="evidence" value="ECO:0007669"/>
    <property type="project" value="TreeGrafter"/>
</dbReference>
<organism evidence="8 9">
    <name type="scientific">Cylicocyclus nassatus</name>
    <name type="common">Nematode worm</name>
    <dbReference type="NCBI Taxonomy" id="53992"/>
    <lineage>
        <taxon>Eukaryota</taxon>
        <taxon>Metazoa</taxon>
        <taxon>Ecdysozoa</taxon>
        <taxon>Nematoda</taxon>
        <taxon>Chromadorea</taxon>
        <taxon>Rhabditida</taxon>
        <taxon>Rhabditina</taxon>
        <taxon>Rhabditomorpha</taxon>
        <taxon>Strongyloidea</taxon>
        <taxon>Strongylidae</taxon>
        <taxon>Cylicocyclus</taxon>
    </lineage>
</organism>
<proteinExistence type="inferred from homology"/>
<evidence type="ECO:0000256" key="1">
    <source>
        <dbReference type="ARBA" id="ARBA00002508"/>
    </source>
</evidence>
<dbReference type="Proteomes" id="UP001176961">
    <property type="component" value="Unassembled WGS sequence"/>
</dbReference>
<dbReference type="SUPFAM" id="SSF143724">
    <property type="entry name" value="PHP14-like"/>
    <property type="match status" value="1"/>
</dbReference>
<evidence type="ECO:0000313" key="9">
    <source>
        <dbReference type="Proteomes" id="UP001176961"/>
    </source>
</evidence>
<comment type="function">
    <text evidence="1">JanA and janB regulate somatic sex differentiation.</text>
</comment>
<feature type="binding site" evidence="7">
    <location>
        <position position="66"/>
    </location>
    <ligand>
        <name>substrate</name>
    </ligand>
</feature>
<sequence>MRQKKMDRMSLMASVLCAMLRTTSKLDNLPGEYARMAVTGNRARVHTSMPLSNVPDVDIDPSGVFKYILIRCTDNSSKNEKYIVRGYGRHTFHNGIMRETRDAIGSECKLKCVGGGRIKHEDAAKLILVYGYSHAYGRADHSITVDILKKHYPDYHISYSNEGY</sequence>
<dbReference type="PANTHER" id="PTHR12258:SF5">
    <property type="entry name" value="BCDNA.GH02250-RELATED"/>
    <property type="match status" value="1"/>
</dbReference>
<keyword evidence="9" id="KW-1185">Reference proteome</keyword>
<protein>
    <recommendedName>
        <fullName evidence="5">Sex-regulated protein janus-B</fullName>
    </recommendedName>
</protein>
<dbReference type="InterPro" id="IPR007702">
    <property type="entry name" value="Janus"/>
</dbReference>
<dbReference type="InterPro" id="IPR038596">
    <property type="entry name" value="Janus_sf"/>
</dbReference>
<dbReference type="GO" id="GO:0007548">
    <property type="term" value="P:sex differentiation"/>
    <property type="evidence" value="ECO:0007669"/>
    <property type="project" value="UniProtKB-KW"/>
</dbReference>
<accession>A0AA36GL24</accession>
<dbReference type="EMBL" id="CATQJL010000112">
    <property type="protein sequence ID" value="CAJ0594043.1"/>
    <property type="molecule type" value="Genomic_DNA"/>
</dbReference>
<dbReference type="AlphaFoldDB" id="A0AA36GL24"/>
<keyword evidence="3" id="KW-0221">Differentiation</keyword>
<comment type="caution">
    <text evidence="8">The sequence shown here is derived from an EMBL/GenBank/DDBJ whole genome shotgun (WGS) entry which is preliminary data.</text>
</comment>
<evidence type="ECO:0000256" key="4">
    <source>
        <dbReference type="ARBA" id="ARBA00022928"/>
    </source>
</evidence>